<dbReference type="NCBIfam" id="NF037982">
    <property type="entry name" value="Nramp_1"/>
    <property type="match status" value="1"/>
</dbReference>
<comment type="caution">
    <text evidence="6">The sequence shown here is derived from an EMBL/GenBank/DDBJ whole genome shotgun (WGS) entry which is preliminary data.</text>
</comment>
<accession>A0ABS3Q3C0</accession>
<protein>
    <submittedName>
        <fullName evidence="6">Nramp family divalent metal transporter</fullName>
    </submittedName>
</protein>
<feature type="transmembrane region" description="Helical" evidence="5">
    <location>
        <begin position="121"/>
        <end position="142"/>
    </location>
</feature>
<keyword evidence="4 5" id="KW-0472">Membrane</keyword>
<reference evidence="6 7" key="1">
    <citation type="submission" date="2021-03" db="EMBL/GenBank/DDBJ databases">
        <title>Thiomicrorhabdus sp.nov.,novel sulfur-oxidizing bacteria isolated from coastal sediment.</title>
        <authorList>
            <person name="Liu X."/>
        </authorList>
    </citation>
    <scope>NUCLEOTIDE SEQUENCE [LARGE SCALE GENOMIC DNA]</scope>
    <source>
        <strain evidence="6 7">6S2-11</strain>
    </source>
</reference>
<organism evidence="6 7">
    <name type="scientific">Thiomicrorhabdus marina</name>
    <dbReference type="NCBI Taxonomy" id="2818442"/>
    <lineage>
        <taxon>Bacteria</taxon>
        <taxon>Pseudomonadati</taxon>
        <taxon>Pseudomonadota</taxon>
        <taxon>Gammaproteobacteria</taxon>
        <taxon>Thiotrichales</taxon>
        <taxon>Piscirickettsiaceae</taxon>
        <taxon>Thiomicrorhabdus</taxon>
    </lineage>
</organism>
<evidence type="ECO:0000256" key="3">
    <source>
        <dbReference type="ARBA" id="ARBA00022989"/>
    </source>
</evidence>
<feature type="transmembrane region" description="Helical" evidence="5">
    <location>
        <begin position="189"/>
        <end position="211"/>
    </location>
</feature>
<feature type="transmembrane region" description="Helical" evidence="5">
    <location>
        <begin position="149"/>
        <end position="169"/>
    </location>
</feature>
<feature type="transmembrane region" description="Helical" evidence="5">
    <location>
        <begin position="38"/>
        <end position="58"/>
    </location>
</feature>
<feature type="transmembrane region" description="Helical" evidence="5">
    <location>
        <begin position="384"/>
        <end position="403"/>
    </location>
</feature>
<evidence type="ECO:0000256" key="2">
    <source>
        <dbReference type="ARBA" id="ARBA00022692"/>
    </source>
</evidence>
<evidence type="ECO:0000313" key="7">
    <source>
        <dbReference type="Proteomes" id="UP000664835"/>
    </source>
</evidence>
<keyword evidence="7" id="KW-1185">Reference proteome</keyword>
<dbReference type="Pfam" id="PF01566">
    <property type="entry name" value="Nramp"/>
    <property type="match status" value="1"/>
</dbReference>
<keyword evidence="3 5" id="KW-1133">Transmembrane helix</keyword>
<feature type="transmembrane region" description="Helical" evidence="5">
    <location>
        <begin position="231"/>
        <end position="251"/>
    </location>
</feature>
<feature type="transmembrane region" description="Helical" evidence="5">
    <location>
        <begin position="278"/>
        <end position="304"/>
    </location>
</feature>
<evidence type="ECO:0000256" key="4">
    <source>
        <dbReference type="ARBA" id="ARBA00023136"/>
    </source>
</evidence>
<feature type="transmembrane region" description="Helical" evidence="5">
    <location>
        <begin position="325"/>
        <end position="347"/>
    </location>
</feature>
<comment type="subcellular location">
    <subcellularLocation>
        <location evidence="1">Membrane</location>
        <topology evidence="1">Multi-pass membrane protein</topology>
    </subcellularLocation>
</comment>
<proteinExistence type="predicted"/>
<dbReference type="Proteomes" id="UP000664835">
    <property type="component" value="Unassembled WGS sequence"/>
</dbReference>
<dbReference type="InterPro" id="IPR001046">
    <property type="entry name" value="NRAMP_fam"/>
</dbReference>
<gene>
    <name evidence="6" type="ORF">J3998_04525</name>
</gene>
<dbReference type="EMBL" id="JAGETV010000005">
    <property type="protein sequence ID" value="MBO1926832.1"/>
    <property type="molecule type" value="Genomic_DNA"/>
</dbReference>
<dbReference type="RefSeq" id="WP_208148273.1">
    <property type="nucleotide sequence ID" value="NZ_JAGETV010000005.1"/>
</dbReference>
<evidence type="ECO:0000313" key="6">
    <source>
        <dbReference type="EMBL" id="MBO1926832.1"/>
    </source>
</evidence>
<keyword evidence="2 5" id="KW-0812">Transmembrane</keyword>
<evidence type="ECO:0000256" key="5">
    <source>
        <dbReference type="SAM" id="Phobius"/>
    </source>
</evidence>
<sequence length="408" mass="44217">MASKLLNIIVPGLLIAATGVGAGDLATAAFAGGNLGIAILWAVVLGGLFKFALTEGIARWQLVNGDSFIDGLAKQLGLPFIWIFLIYLVLWSFFVGSALISASGVAMHSLIPIFEPQNGKIIFGILLSLVGLALVRFGNFALFEKVMGISIGIMFFVVVLTALLLWPGMGPFLNGLFIPSIPNLEGNGLTWTVALVGGVGGTLTIFSYGYWIREKQRISASDISVCRIDLLVGYSVTVIFGMAMVIIGSTVPVDGKGTGLILNLANGLENELGTTGRWLFLFGAFFAIFSSLLGVWQAVPYLFADVVRHIKPQINSEDLQNLSQTLSYKGFQIALAIIPMLSLWISFKEVQKLYAIVGTLFMPFLALALLYFNNRTGMKANKSGWFINTLLLITLIFFSYIAWQKFIG</sequence>
<feature type="transmembrane region" description="Helical" evidence="5">
    <location>
        <begin position="353"/>
        <end position="372"/>
    </location>
</feature>
<evidence type="ECO:0000256" key="1">
    <source>
        <dbReference type="ARBA" id="ARBA00004141"/>
    </source>
</evidence>
<feature type="transmembrane region" description="Helical" evidence="5">
    <location>
        <begin position="79"/>
        <end position="101"/>
    </location>
</feature>
<name>A0ABS3Q3C0_9GAMM</name>